<dbReference type="Pfam" id="PF00002">
    <property type="entry name" value="7tm_2"/>
    <property type="match status" value="1"/>
</dbReference>
<dbReference type="SMART" id="SM00008">
    <property type="entry name" value="HormR"/>
    <property type="match status" value="1"/>
</dbReference>
<evidence type="ECO:0000256" key="5">
    <source>
        <dbReference type="ARBA" id="ARBA00022989"/>
    </source>
</evidence>
<evidence type="ECO:0000256" key="6">
    <source>
        <dbReference type="ARBA" id="ARBA00023040"/>
    </source>
</evidence>
<dbReference type="InterPro" id="IPR050332">
    <property type="entry name" value="GPCR_2"/>
</dbReference>
<dbReference type="AlphaFoldDB" id="A0A915CQ80"/>
<organism evidence="14 15">
    <name type="scientific">Ditylenchus dipsaci</name>
    <dbReference type="NCBI Taxonomy" id="166011"/>
    <lineage>
        <taxon>Eukaryota</taxon>
        <taxon>Metazoa</taxon>
        <taxon>Ecdysozoa</taxon>
        <taxon>Nematoda</taxon>
        <taxon>Chromadorea</taxon>
        <taxon>Rhabditida</taxon>
        <taxon>Tylenchina</taxon>
        <taxon>Tylenchomorpha</taxon>
        <taxon>Sphaerularioidea</taxon>
        <taxon>Anguinidae</taxon>
        <taxon>Anguininae</taxon>
        <taxon>Ditylenchus</taxon>
    </lineage>
</organism>
<keyword evidence="14" id="KW-1185">Reference proteome</keyword>
<comment type="subcellular location">
    <subcellularLocation>
        <location evidence="1">Cell membrane</location>
        <topology evidence="1">Multi-pass membrane protein</topology>
    </subcellularLocation>
</comment>
<dbReference type="Gene3D" id="1.20.1070.10">
    <property type="entry name" value="Rhodopsin 7-helix transmembrane proteins"/>
    <property type="match status" value="1"/>
</dbReference>
<dbReference type="InterPro" id="IPR036445">
    <property type="entry name" value="GPCR_2_extracell_dom_sf"/>
</dbReference>
<dbReference type="GO" id="GO:0008528">
    <property type="term" value="F:G protein-coupled peptide receptor activity"/>
    <property type="evidence" value="ECO:0007669"/>
    <property type="project" value="TreeGrafter"/>
</dbReference>
<keyword evidence="6" id="KW-0297">G-protein coupled receptor</keyword>
<accession>A0A915CQ80</accession>
<evidence type="ECO:0000259" key="12">
    <source>
        <dbReference type="PROSITE" id="PS50227"/>
    </source>
</evidence>
<evidence type="ECO:0000256" key="7">
    <source>
        <dbReference type="ARBA" id="ARBA00023136"/>
    </source>
</evidence>
<feature type="domain" description="G-protein coupled receptors family 2 profile 1" evidence="12">
    <location>
        <begin position="48"/>
        <end position="140"/>
    </location>
</feature>
<dbReference type="GO" id="GO:0005886">
    <property type="term" value="C:plasma membrane"/>
    <property type="evidence" value="ECO:0007669"/>
    <property type="project" value="UniProtKB-SubCell"/>
</dbReference>
<keyword evidence="9" id="KW-0325">Glycoprotein</keyword>
<dbReference type="Proteomes" id="UP000887574">
    <property type="component" value="Unplaced"/>
</dbReference>
<dbReference type="GO" id="GO:0007166">
    <property type="term" value="P:cell surface receptor signaling pathway"/>
    <property type="evidence" value="ECO:0007669"/>
    <property type="project" value="InterPro"/>
</dbReference>
<dbReference type="PROSITE" id="PS50227">
    <property type="entry name" value="G_PROTEIN_RECEP_F2_3"/>
    <property type="match status" value="1"/>
</dbReference>
<protein>
    <submittedName>
        <fullName evidence="15">Uncharacterized protein</fullName>
    </submittedName>
</protein>
<dbReference type="PROSITE" id="PS00649">
    <property type="entry name" value="G_PROTEIN_RECEP_F2_1"/>
    <property type="match status" value="1"/>
</dbReference>
<dbReference type="PROSITE" id="PS00650">
    <property type="entry name" value="G_PROTEIN_RECEP_F2_2"/>
    <property type="match status" value="1"/>
</dbReference>
<dbReference type="PRINTS" id="PR00249">
    <property type="entry name" value="GPCRSECRETIN"/>
</dbReference>
<dbReference type="InterPro" id="IPR001879">
    <property type="entry name" value="GPCR_2_extracellular_dom"/>
</dbReference>
<evidence type="ECO:0000256" key="9">
    <source>
        <dbReference type="ARBA" id="ARBA00023180"/>
    </source>
</evidence>
<evidence type="ECO:0000313" key="14">
    <source>
        <dbReference type="Proteomes" id="UP000887574"/>
    </source>
</evidence>
<evidence type="ECO:0000256" key="3">
    <source>
        <dbReference type="ARBA" id="ARBA00022475"/>
    </source>
</evidence>
<feature type="transmembrane region" description="Helical" evidence="11">
    <location>
        <begin position="285"/>
        <end position="309"/>
    </location>
</feature>
<dbReference type="WBParaSite" id="jg11041">
    <property type="protein sequence ID" value="jg11041"/>
    <property type="gene ID" value="jg11041"/>
</dbReference>
<evidence type="ECO:0000256" key="10">
    <source>
        <dbReference type="ARBA" id="ARBA00023224"/>
    </source>
</evidence>
<name>A0A915CQ80_9BILA</name>
<dbReference type="InterPro" id="IPR017981">
    <property type="entry name" value="GPCR_2-like_7TM"/>
</dbReference>
<evidence type="ECO:0000256" key="8">
    <source>
        <dbReference type="ARBA" id="ARBA00023170"/>
    </source>
</evidence>
<feature type="domain" description="G-protein coupled receptors family 2 profile 2" evidence="13">
    <location>
        <begin position="163"/>
        <end position="430"/>
    </location>
</feature>
<proteinExistence type="inferred from homology"/>
<dbReference type="InterPro" id="IPR000832">
    <property type="entry name" value="GPCR_2_secretin-like"/>
</dbReference>
<feature type="transmembrane region" description="Helical" evidence="11">
    <location>
        <begin position="238"/>
        <end position="264"/>
    </location>
</feature>
<feature type="transmembrane region" description="Helical" evidence="11">
    <location>
        <begin position="375"/>
        <end position="394"/>
    </location>
</feature>
<keyword evidence="10" id="KW-0807">Transducer</keyword>
<feature type="transmembrane region" description="Helical" evidence="11">
    <location>
        <begin position="200"/>
        <end position="218"/>
    </location>
</feature>
<keyword evidence="5 11" id="KW-1133">Transmembrane helix</keyword>
<keyword evidence="8" id="KW-0675">Receptor</keyword>
<dbReference type="PANTHER" id="PTHR45620">
    <property type="entry name" value="PDF RECEPTOR-LIKE PROTEIN-RELATED"/>
    <property type="match status" value="1"/>
</dbReference>
<dbReference type="PROSITE" id="PS50261">
    <property type="entry name" value="G_PROTEIN_RECEP_F2_4"/>
    <property type="match status" value="1"/>
</dbReference>
<evidence type="ECO:0000259" key="13">
    <source>
        <dbReference type="PROSITE" id="PS50261"/>
    </source>
</evidence>
<sequence>MSIAYDFVNDSSPTVSFVNSSNVNYNAVSTGLLFLKGLQANLAESMEQCLGALAVSGVQAFPHVVDETPWCNATWDTVLCWPATKGNTSITLQCPPLKGLDPTKNITKWCHSSGRWMGKTEDDFSRSHGWTNFTMCFTQEVVHIMKNLNNGSLGIAQDVAKNARKLEFVGLGLSLTTLFISILIFSCFRRLRVFRNMLHLQLMIAILMVVIIRLILYIDMIFTDKLGHILVNPEGKTINTMVILCELMFFMLEYFKSVAFWWMFLEGLYLHNQLVLAFFNTDPKLWRYLLAGYGIPLIHTLIWLMVIVIKKQGKVERCLGSYYLEPEFWILDGPRMLQLVVNTFFISNVIRVLWSKVRDSHNSSEVNRMKKSVKAALMLIPLLGIPNIMQTIPFSPTHENITYFTIWTYTASFTYMYQGLMIAIIYCFTNKEVQSAIKNYYNRYRLQHSNTIELRRGSKAANSYCQIRNGNDTTSFGEPSFRKESNDLQNNKHILTKLPCECLSKISDISSVDLNFVAPINENTPLKNCATCESDFNYNDYKPKKTTVTFLNNPD</sequence>
<evidence type="ECO:0000256" key="11">
    <source>
        <dbReference type="SAM" id="Phobius"/>
    </source>
</evidence>
<evidence type="ECO:0000313" key="15">
    <source>
        <dbReference type="WBParaSite" id="jg11041"/>
    </source>
</evidence>
<dbReference type="Gene3D" id="4.10.1240.10">
    <property type="entry name" value="GPCR, family 2, extracellular hormone receptor domain"/>
    <property type="match status" value="1"/>
</dbReference>
<evidence type="ECO:0000256" key="1">
    <source>
        <dbReference type="ARBA" id="ARBA00004651"/>
    </source>
</evidence>
<dbReference type="PANTHER" id="PTHR45620:SF17">
    <property type="entry name" value="PDF RECEPTOR"/>
    <property type="match status" value="1"/>
</dbReference>
<dbReference type="InterPro" id="IPR017983">
    <property type="entry name" value="GPCR_2_secretin-like_CS"/>
</dbReference>
<evidence type="ECO:0000256" key="4">
    <source>
        <dbReference type="ARBA" id="ARBA00022692"/>
    </source>
</evidence>
<dbReference type="SUPFAM" id="SSF111418">
    <property type="entry name" value="Hormone receptor domain"/>
    <property type="match status" value="1"/>
</dbReference>
<keyword evidence="3" id="KW-1003">Cell membrane</keyword>
<dbReference type="GO" id="GO:0007188">
    <property type="term" value="P:adenylate cyclase-modulating G protein-coupled receptor signaling pathway"/>
    <property type="evidence" value="ECO:0007669"/>
    <property type="project" value="TreeGrafter"/>
</dbReference>
<feature type="transmembrane region" description="Helical" evidence="11">
    <location>
        <begin position="406"/>
        <end position="428"/>
    </location>
</feature>
<reference evidence="15" key="1">
    <citation type="submission" date="2022-11" db="UniProtKB">
        <authorList>
            <consortium name="WormBaseParasite"/>
        </authorList>
    </citation>
    <scope>IDENTIFICATION</scope>
</reference>
<keyword evidence="4 11" id="KW-0812">Transmembrane</keyword>
<keyword evidence="7 11" id="KW-0472">Membrane</keyword>
<comment type="similarity">
    <text evidence="2">Belongs to the G-protein coupled receptor 2 family.</text>
</comment>
<evidence type="ECO:0000256" key="2">
    <source>
        <dbReference type="ARBA" id="ARBA00005314"/>
    </source>
</evidence>
<feature type="transmembrane region" description="Helical" evidence="11">
    <location>
        <begin position="168"/>
        <end position="188"/>
    </location>
</feature>
<dbReference type="Pfam" id="PF02793">
    <property type="entry name" value="HRM"/>
    <property type="match status" value="1"/>
</dbReference>